<keyword evidence="2" id="KW-0378">Hydrolase</keyword>
<dbReference type="Gene3D" id="3.40.50.1820">
    <property type="entry name" value="alpha/beta hydrolase"/>
    <property type="match status" value="1"/>
</dbReference>
<dbReference type="PANTHER" id="PTHR43798">
    <property type="entry name" value="MONOACYLGLYCEROL LIPASE"/>
    <property type="match status" value="1"/>
</dbReference>
<dbReference type="Pfam" id="PF00561">
    <property type="entry name" value="Abhydrolase_1"/>
    <property type="match status" value="1"/>
</dbReference>
<dbReference type="EMBL" id="JBHSWH010000001">
    <property type="protein sequence ID" value="MFC6706639.1"/>
    <property type="molecule type" value="Genomic_DNA"/>
</dbReference>
<dbReference type="GO" id="GO:0016787">
    <property type="term" value="F:hydrolase activity"/>
    <property type="evidence" value="ECO:0007669"/>
    <property type="project" value="UniProtKB-KW"/>
</dbReference>
<accession>A0ABW2AJ82</accession>
<dbReference type="PRINTS" id="PR00111">
    <property type="entry name" value="ABHYDROLASE"/>
</dbReference>
<dbReference type="SUPFAM" id="SSF53474">
    <property type="entry name" value="alpha/beta-Hydrolases"/>
    <property type="match status" value="1"/>
</dbReference>
<sequence length="261" mass="27196">MVAPEIALTLLSGSAEQPVVVVGPSLGTRVERLWSTAAALLSDYRVIGWDLPGHGRSAPATQPFSTEELASAVLGAVDAEVGADAPLRYAGDSFGGAVGLQLILDHPDRFEAAAILCSGAKIATVEVWRGRVDLVCREGLGPVQRASPERWFGERVKARPTDESRAVVEELADIDAASYCGACAALAAFDVRDRLSAIQVPLLAVAGSDDLVTTAEQHGELVCHTPGASFEVLPGVGHLAPLEDPSATAALLEKHFAKESG</sequence>
<evidence type="ECO:0000313" key="2">
    <source>
        <dbReference type="EMBL" id="MFC6706639.1"/>
    </source>
</evidence>
<dbReference type="Proteomes" id="UP001596298">
    <property type="component" value="Unassembled WGS sequence"/>
</dbReference>
<comment type="caution">
    <text evidence="2">The sequence shown here is derived from an EMBL/GenBank/DDBJ whole genome shotgun (WGS) entry which is preliminary data.</text>
</comment>
<evidence type="ECO:0000313" key="3">
    <source>
        <dbReference type="Proteomes" id="UP001596298"/>
    </source>
</evidence>
<dbReference type="PRINTS" id="PR00412">
    <property type="entry name" value="EPOXHYDRLASE"/>
</dbReference>
<dbReference type="InterPro" id="IPR050266">
    <property type="entry name" value="AB_hydrolase_sf"/>
</dbReference>
<dbReference type="InterPro" id="IPR000073">
    <property type="entry name" value="AB_hydrolase_1"/>
</dbReference>
<organism evidence="2 3">
    <name type="scientific">Flexivirga alba</name>
    <dbReference type="NCBI Taxonomy" id="702742"/>
    <lineage>
        <taxon>Bacteria</taxon>
        <taxon>Bacillati</taxon>
        <taxon>Actinomycetota</taxon>
        <taxon>Actinomycetes</taxon>
        <taxon>Micrococcales</taxon>
        <taxon>Dermacoccaceae</taxon>
        <taxon>Flexivirga</taxon>
    </lineage>
</organism>
<protein>
    <submittedName>
        <fullName evidence="2">Alpha/beta fold hydrolase</fullName>
    </submittedName>
</protein>
<dbReference type="InterPro" id="IPR000639">
    <property type="entry name" value="Epox_hydrolase-like"/>
</dbReference>
<dbReference type="RefSeq" id="WP_382403334.1">
    <property type="nucleotide sequence ID" value="NZ_JBHSWH010000001.1"/>
</dbReference>
<name>A0ABW2AJ82_9MICO</name>
<reference evidence="3" key="1">
    <citation type="journal article" date="2019" name="Int. J. Syst. Evol. Microbiol.">
        <title>The Global Catalogue of Microorganisms (GCM) 10K type strain sequencing project: providing services to taxonomists for standard genome sequencing and annotation.</title>
        <authorList>
            <consortium name="The Broad Institute Genomics Platform"/>
            <consortium name="The Broad Institute Genome Sequencing Center for Infectious Disease"/>
            <person name="Wu L."/>
            <person name="Ma J."/>
        </authorList>
    </citation>
    <scope>NUCLEOTIDE SEQUENCE [LARGE SCALE GENOMIC DNA]</scope>
    <source>
        <strain evidence="3">CCUG 58127</strain>
    </source>
</reference>
<evidence type="ECO:0000259" key="1">
    <source>
        <dbReference type="Pfam" id="PF00561"/>
    </source>
</evidence>
<feature type="domain" description="AB hydrolase-1" evidence="1">
    <location>
        <begin position="34"/>
        <end position="245"/>
    </location>
</feature>
<gene>
    <name evidence="2" type="ORF">ACFQDH_15575</name>
</gene>
<dbReference type="InterPro" id="IPR029058">
    <property type="entry name" value="AB_hydrolase_fold"/>
</dbReference>
<keyword evidence="3" id="KW-1185">Reference proteome</keyword>
<proteinExistence type="predicted"/>